<dbReference type="SUPFAM" id="SSF56003">
    <property type="entry name" value="Molybdenum cofactor-binding domain"/>
    <property type="match status" value="1"/>
</dbReference>
<protein>
    <submittedName>
        <fullName evidence="4">Xanthine dehydrogenase family protein molybdopterin-binding subunit</fullName>
    </submittedName>
</protein>
<dbReference type="PANTHER" id="PTHR11908">
    <property type="entry name" value="XANTHINE DEHYDROGENASE"/>
    <property type="match status" value="1"/>
</dbReference>
<dbReference type="InterPro" id="IPR016208">
    <property type="entry name" value="Ald_Oxase/xanthine_DH-like"/>
</dbReference>
<organism evidence="4 5">
    <name type="scientific">Inhella proteolytica</name>
    <dbReference type="NCBI Taxonomy" id="2795029"/>
    <lineage>
        <taxon>Bacteria</taxon>
        <taxon>Pseudomonadati</taxon>
        <taxon>Pseudomonadota</taxon>
        <taxon>Betaproteobacteria</taxon>
        <taxon>Burkholderiales</taxon>
        <taxon>Sphaerotilaceae</taxon>
        <taxon>Inhella</taxon>
    </lineage>
</organism>
<evidence type="ECO:0000313" key="5">
    <source>
        <dbReference type="Proteomes" id="UP000613266"/>
    </source>
</evidence>
<feature type="domain" description="Aldehyde oxidase/xanthine dehydrogenase second molybdopterin binding" evidence="3">
    <location>
        <begin position="542"/>
        <end position="625"/>
    </location>
</feature>
<dbReference type="PANTHER" id="PTHR11908:SF123">
    <property type="entry name" value="ALDEHYDE OXIDOREDUCTASE MOLYBDENUM-BINDING SUBUNIT PAOC"/>
    <property type="match status" value="1"/>
</dbReference>
<dbReference type="PROSITE" id="PS51318">
    <property type="entry name" value="TAT"/>
    <property type="match status" value="1"/>
</dbReference>
<reference evidence="4" key="1">
    <citation type="submission" date="2020-12" db="EMBL/GenBank/DDBJ databases">
        <title>The genome sequence of Inhella sp. 1Y17.</title>
        <authorList>
            <person name="Liu Y."/>
        </authorList>
    </citation>
    <scope>NUCLEOTIDE SEQUENCE</scope>
    <source>
        <strain evidence="4">1Y17</strain>
    </source>
</reference>
<dbReference type="EMBL" id="JAEDAK010000020">
    <property type="protein sequence ID" value="MBH9579306.1"/>
    <property type="molecule type" value="Genomic_DNA"/>
</dbReference>
<evidence type="ECO:0000256" key="1">
    <source>
        <dbReference type="SAM" id="MobiDB-lite"/>
    </source>
</evidence>
<dbReference type="InterPro" id="IPR006311">
    <property type="entry name" value="TAT_signal"/>
</dbReference>
<feature type="region of interest" description="Disordered" evidence="1">
    <location>
        <begin position="50"/>
        <end position="75"/>
    </location>
</feature>
<proteinExistence type="predicted"/>
<dbReference type="Proteomes" id="UP000613266">
    <property type="component" value="Unassembled WGS sequence"/>
</dbReference>
<name>A0A931J480_9BURK</name>
<comment type="caution">
    <text evidence="4">The sequence shown here is derived from an EMBL/GenBank/DDBJ whole genome shotgun (WGS) entry which is preliminary data.</text>
</comment>
<evidence type="ECO:0000313" key="4">
    <source>
        <dbReference type="EMBL" id="MBH9579306.1"/>
    </source>
</evidence>
<keyword evidence="5" id="KW-1185">Reference proteome</keyword>
<sequence>MNPNESATAEAPDASGGLFELTRRRLLGGAGAGGVMLLMHQLAEARPRGRPVPAAQALPEGLPTQPAASPAWSGPPGQARFRIEGLAKVTGQKIYARDFRAKDFPSWPKTERAALVLRAPAARRQFLGLDLAALQGVAQPLFAIVQSPLPDFGVPQKDLVSLNLTLPFWMKGPDGVQQILVPPNTPAQFFGQPVAILVFENAAACRRAQRALQFRPDVVRLGDAAPAPVDTPYGTPTYLTRYEVPGLAPFSQVQSGYESNPHQDDSPTAPYNRTARRVREAIDTELARPGTLQLEGRYRTQVLDPMFMEPEAGLAWFDAKRKMMNLVLGTQATNGDTLDTFNMFQKSAPQVDLTTVALYACYPGGGFGGRDVSMFPPLLAVTAALCDGPVRIAEDRYGQFQGGLKQLASDIHQRIAVDPASGEFLAFASRQVLPSGGNQNYSPFVASLAGYCGLSGYLVKQAYVDAEAKPTLGVVAGSMRGFGGPQASWAVETMVDEVALALKRDPIALRARNVLKPGDRTITGAPIDEAAASLAEICRRAQAHPLWKDREKVRKEKAKQGRWYGVGFALANQAYGTGTDGVMAEVTLAPDGALTVRSNCVDMGNGSATTLAISTAGWLGANASQAVMGDVATFNALGMTGGKGNWDEPTWTASVSMSSSACLTAFHQVHVAEQASRVLFEAGLLPAAAVLWRVPLERIQGRTRWVDGRLHAEGLPPLPLPQLAAEAHRARLPVGAMVHGLYQGTWVSASYKLGERKLLLPIDGLALARGGAVGHWQRVERKDVIPPDPAAELYGRSLYAPSGALVAVEIDPRTHEPRVVAVELIVDAGKVLQPDLLTGQAQGGIAMGIGYALLEELPIAEGGAGDGRWNLDRYHVALWGDVPLNAMKVTVLPSSSPTAKGIAEAVLCPIAPAIGNAVAAATGYRFRARSLPIRASDIRAGVQS</sequence>
<feature type="domain" description="Aldehyde oxidase/xanthine dehydrogenase first molybdopterin binding" evidence="2">
    <location>
        <begin position="291"/>
        <end position="514"/>
    </location>
</feature>
<dbReference type="Pfam" id="PF02738">
    <property type="entry name" value="MoCoBD_1"/>
    <property type="match status" value="1"/>
</dbReference>
<gene>
    <name evidence="4" type="ORF">I7X39_20615</name>
</gene>
<dbReference type="SUPFAM" id="SSF54665">
    <property type="entry name" value="CO dehydrogenase molybdoprotein N-domain-like"/>
    <property type="match status" value="1"/>
</dbReference>
<accession>A0A931J480</accession>
<dbReference type="Gene3D" id="3.30.365.10">
    <property type="entry name" value="Aldehyde oxidase/xanthine dehydrogenase, molybdopterin binding domain"/>
    <property type="match status" value="4"/>
</dbReference>
<evidence type="ECO:0000259" key="3">
    <source>
        <dbReference type="Pfam" id="PF20256"/>
    </source>
</evidence>
<dbReference type="GO" id="GO:0016491">
    <property type="term" value="F:oxidoreductase activity"/>
    <property type="evidence" value="ECO:0007669"/>
    <property type="project" value="InterPro"/>
</dbReference>
<dbReference type="InterPro" id="IPR008274">
    <property type="entry name" value="AldOxase/xan_DH_MoCoBD1"/>
</dbReference>
<dbReference type="Pfam" id="PF20256">
    <property type="entry name" value="MoCoBD_2"/>
    <property type="match status" value="2"/>
</dbReference>
<dbReference type="AlphaFoldDB" id="A0A931J480"/>
<feature type="compositionally biased region" description="Low complexity" evidence="1">
    <location>
        <begin position="65"/>
        <end position="75"/>
    </location>
</feature>
<evidence type="ECO:0000259" key="2">
    <source>
        <dbReference type="Pfam" id="PF02738"/>
    </source>
</evidence>
<dbReference type="InterPro" id="IPR037165">
    <property type="entry name" value="AldOxase/xan_DH_Mopterin-bd_sf"/>
</dbReference>
<dbReference type="InterPro" id="IPR046867">
    <property type="entry name" value="AldOxase/xan_DH_MoCoBD2"/>
</dbReference>
<dbReference type="GO" id="GO:0005506">
    <property type="term" value="F:iron ion binding"/>
    <property type="evidence" value="ECO:0007669"/>
    <property type="project" value="InterPro"/>
</dbReference>
<feature type="domain" description="Aldehyde oxidase/xanthine dehydrogenase second molybdopterin binding" evidence="3">
    <location>
        <begin position="803"/>
        <end position="864"/>
    </location>
</feature>
<dbReference type="RefSeq" id="WP_198113120.1">
    <property type="nucleotide sequence ID" value="NZ_JAEDAK010000020.1"/>
</dbReference>
<dbReference type="InterPro" id="IPR036856">
    <property type="entry name" value="Ald_Oxase/Xan_DH_a/b_sf"/>
</dbReference>